<sequence>MADDVKLNVAYLNPIKISKPAHTFQINRKSEAYKEMSESEIDEVVRKETEWGRMAVGVYIARLMLEPLALLCLISKRPSGHRVRSNGRQT</sequence>
<reference evidence="1" key="3">
    <citation type="submission" date="2015-04" db="UniProtKB">
        <authorList>
            <consortium name="EnsemblPlants"/>
        </authorList>
    </citation>
    <scope>IDENTIFICATION</scope>
</reference>
<dbReference type="AlphaFoldDB" id="A0A0D9WF95"/>
<proteinExistence type="predicted"/>
<accession>A0A0D9WF95</accession>
<dbReference type="EnsemblPlants" id="LPERR05G09690.1">
    <property type="protein sequence ID" value="LPERR05G09690.1"/>
    <property type="gene ID" value="LPERR05G09690"/>
</dbReference>
<evidence type="ECO:0000313" key="1">
    <source>
        <dbReference type="EnsemblPlants" id="LPERR05G09690.1"/>
    </source>
</evidence>
<reference evidence="2" key="2">
    <citation type="submission" date="2013-12" db="EMBL/GenBank/DDBJ databases">
        <authorList>
            <person name="Yu Y."/>
            <person name="Lee S."/>
            <person name="de Baynast K."/>
            <person name="Wissotski M."/>
            <person name="Liu L."/>
            <person name="Talag J."/>
            <person name="Goicoechea J."/>
            <person name="Angelova A."/>
            <person name="Jetty R."/>
            <person name="Kudrna D."/>
            <person name="Golser W."/>
            <person name="Rivera L."/>
            <person name="Zhang J."/>
            <person name="Wing R."/>
        </authorList>
    </citation>
    <scope>NUCLEOTIDE SEQUENCE</scope>
</reference>
<dbReference type="Gramene" id="LPERR05G09690.1">
    <property type="protein sequence ID" value="LPERR05G09690.1"/>
    <property type="gene ID" value="LPERR05G09690"/>
</dbReference>
<dbReference type="HOGENOM" id="CLU_2444048_0_0_1"/>
<organism evidence="1 2">
    <name type="scientific">Leersia perrieri</name>
    <dbReference type="NCBI Taxonomy" id="77586"/>
    <lineage>
        <taxon>Eukaryota</taxon>
        <taxon>Viridiplantae</taxon>
        <taxon>Streptophyta</taxon>
        <taxon>Embryophyta</taxon>
        <taxon>Tracheophyta</taxon>
        <taxon>Spermatophyta</taxon>
        <taxon>Magnoliopsida</taxon>
        <taxon>Liliopsida</taxon>
        <taxon>Poales</taxon>
        <taxon>Poaceae</taxon>
        <taxon>BOP clade</taxon>
        <taxon>Oryzoideae</taxon>
        <taxon>Oryzeae</taxon>
        <taxon>Oryzinae</taxon>
        <taxon>Leersia</taxon>
    </lineage>
</organism>
<protein>
    <submittedName>
        <fullName evidence="1">Uncharacterized protein</fullName>
    </submittedName>
</protein>
<dbReference type="Proteomes" id="UP000032180">
    <property type="component" value="Chromosome 5"/>
</dbReference>
<keyword evidence="2" id="KW-1185">Reference proteome</keyword>
<reference evidence="1 2" key="1">
    <citation type="submission" date="2012-08" db="EMBL/GenBank/DDBJ databases">
        <title>Oryza genome evolution.</title>
        <authorList>
            <person name="Wing R.A."/>
        </authorList>
    </citation>
    <scope>NUCLEOTIDE SEQUENCE</scope>
</reference>
<evidence type="ECO:0000313" key="2">
    <source>
        <dbReference type="Proteomes" id="UP000032180"/>
    </source>
</evidence>
<name>A0A0D9WF95_9ORYZ</name>